<reference evidence="3 4" key="1">
    <citation type="submission" date="2022-03" db="EMBL/GenBank/DDBJ databases">
        <title>Rhizobium SSM4.3 sp. nov., isolated from Sediment (Gouqi Island).</title>
        <authorList>
            <person name="Chen G."/>
        </authorList>
    </citation>
    <scope>NUCLEOTIDE SEQUENCE [LARGE SCALE GENOMIC DNA]</scope>
    <source>
        <strain evidence="3 4">SSM4.3</strain>
        <plasmid evidence="3">unnamed</plasmid>
    </source>
</reference>
<evidence type="ECO:0000313" key="4">
    <source>
        <dbReference type="Proteomes" id="UP001522662"/>
    </source>
</evidence>
<feature type="transmembrane region" description="Helical" evidence="2">
    <location>
        <begin position="412"/>
        <end position="431"/>
    </location>
</feature>
<feature type="transmembrane region" description="Helical" evidence="2">
    <location>
        <begin position="50"/>
        <end position="72"/>
    </location>
</feature>
<keyword evidence="2" id="KW-0472">Membrane</keyword>
<feature type="transmembrane region" description="Helical" evidence="2">
    <location>
        <begin position="356"/>
        <end position="374"/>
    </location>
</feature>
<evidence type="ECO:0000313" key="3">
    <source>
        <dbReference type="EMBL" id="MCJ8236752.1"/>
    </source>
</evidence>
<dbReference type="EMBL" id="JALAYX010000001">
    <property type="protein sequence ID" value="MCJ8236752.1"/>
    <property type="molecule type" value="Genomic_DNA"/>
</dbReference>
<dbReference type="PANTHER" id="PTHR43298:SF2">
    <property type="entry name" value="FMN_FAD EXPORTER YEEO-RELATED"/>
    <property type="match status" value="1"/>
</dbReference>
<accession>A0ABT0CUB0</accession>
<dbReference type="InterPro" id="IPR002528">
    <property type="entry name" value="MATE_fam"/>
</dbReference>
<proteinExistence type="predicted"/>
<name>A0ABT0CUB0_9HYPH</name>
<feature type="transmembrane region" description="Helical" evidence="2">
    <location>
        <begin position="166"/>
        <end position="189"/>
    </location>
</feature>
<organism evidence="3 4">
    <name type="scientific">Peteryoungia algae</name>
    <dbReference type="NCBI Taxonomy" id="2919917"/>
    <lineage>
        <taxon>Bacteria</taxon>
        <taxon>Pseudomonadati</taxon>
        <taxon>Pseudomonadota</taxon>
        <taxon>Alphaproteobacteria</taxon>
        <taxon>Hyphomicrobiales</taxon>
        <taxon>Rhizobiaceae</taxon>
        <taxon>Peteryoungia</taxon>
    </lineage>
</organism>
<keyword evidence="4" id="KW-1185">Reference proteome</keyword>
<geneLocation type="plasmid" evidence="3">
    <name>unnamed</name>
</geneLocation>
<sequence length="456" mass="48920">MFRSSPMPVTEGPTARHVFALAWPMTLKAIMLHGTVVIDTYLVSSLGESAIAAMGLSTAVAGLVLGAILAFANAMQIRTAQAFGTNDRIFLKSVFASGMAVSLAIGLIGLTTIFLFGDALLDVMAPTVEIGSLAKDYLAIFSLVILGEAIGQVISSHFNGCGRTRLPLYSFLLAVPINIASSIVLIHGFLGLPAFGVAGAAMGSAIAVTAQVSYLILRFARVDGGLLRLSGWRQSDFAATLRRHLGFSLPIAATFFSATFAMQVSALIYARLSLNEFAAMTIIGPWIMVTGTVGMQWAQATGIIVAQLLGQKTEKDVLERFLASAWRGAFVASGAVAVLLCAVCLSADWLYSDLGAETRVILLGFLPVLLILPFPKGSNAICGNTLRASGDTVYVMHIFIWAQWLFRIPATAIAVLYLQLPAAWVLSIQLWEEFLKFPAFHRRLHRGDWKDSEVSE</sequence>
<feature type="transmembrane region" description="Helical" evidence="2">
    <location>
        <begin position="195"/>
        <end position="217"/>
    </location>
</feature>
<comment type="caution">
    <text evidence="3">The sequence shown here is derived from an EMBL/GenBank/DDBJ whole genome shotgun (WGS) entry which is preliminary data.</text>
</comment>
<dbReference type="PANTHER" id="PTHR43298">
    <property type="entry name" value="MULTIDRUG RESISTANCE PROTEIN NORM-RELATED"/>
    <property type="match status" value="1"/>
</dbReference>
<dbReference type="RefSeq" id="WP_245133976.1">
    <property type="nucleotide sequence ID" value="NZ_CP128477.1"/>
</dbReference>
<dbReference type="InterPro" id="IPR050222">
    <property type="entry name" value="MATE_MdtK"/>
</dbReference>
<keyword evidence="2" id="KW-1133">Transmembrane helix</keyword>
<keyword evidence="1" id="KW-0813">Transport</keyword>
<dbReference type="Proteomes" id="UP001522662">
    <property type="component" value="Unassembled WGS sequence"/>
</dbReference>
<dbReference type="Pfam" id="PF01554">
    <property type="entry name" value="MatE"/>
    <property type="match status" value="2"/>
</dbReference>
<feature type="transmembrane region" description="Helical" evidence="2">
    <location>
        <begin position="93"/>
        <end position="117"/>
    </location>
</feature>
<feature type="transmembrane region" description="Helical" evidence="2">
    <location>
        <begin position="329"/>
        <end position="350"/>
    </location>
</feature>
<keyword evidence="2" id="KW-0812">Transmembrane</keyword>
<feature type="transmembrane region" description="Helical" evidence="2">
    <location>
        <begin position="247"/>
        <end position="270"/>
    </location>
</feature>
<feature type="transmembrane region" description="Helical" evidence="2">
    <location>
        <begin position="21"/>
        <end position="44"/>
    </location>
</feature>
<gene>
    <name evidence="3" type="ORF">MKJ03_00285</name>
</gene>
<protein>
    <submittedName>
        <fullName evidence="3">MATE family efflux transporter</fullName>
    </submittedName>
</protein>
<evidence type="ECO:0000256" key="1">
    <source>
        <dbReference type="ARBA" id="ARBA00022448"/>
    </source>
</evidence>
<feature type="transmembrane region" description="Helical" evidence="2">
    <location>
        <begin position="137"/>
        <end position="154"/>
    </location>
</feature>
<feature type="transmembrane region" description="Helical" evidence="2">
    <location>
        <begin position="282"/>
        <end position="309"/>
    </location>
</feature>
<evidence type="ECO:0000256" key="2">
    <source>
        <dbReference type="SAM" id="Phobius"/>
    </source>
</evidence>
<keyword evidence="3" id="KW-0614">Plasmid</keyword>